<gene>
    <name evidence="2" type="ordered locus">Mmc1_0828</name>
</gene>
<dbReference type="Proteomes" id="UP000002586">
    <property type="component" value="Chromosome"/>
</dbReference>
<protein>
    <recommendedName>
        <fullName evidence="4">Accessory factor UbiK family protein</fullName>
    </recommendedName>
</protein>
<dbReference type="Pfam" id="PF04380">
    <property type="entry name" value="BMFP"/>
    <property type="match status" value="1"/>
</dbReference>
<name>A0L5V4_MAGMM</name>
<dbReference type="eggNOG" id="COG2960">
    <property type="taxonomic scope" value="Bacteria"/>
</dbReference>
<dbReference type="PANTHER" id="PTHR38040">
    <property type="entry name" value="UBIQUINONE BIOSYNTHESIS ACCESSORY FACTOR UBIK"/>
    <property type="match status" value="1"/>
</dbReference>
<dbReference type="HOGENOM" id="CLU_154412_1_3_5"/>
<dbReference type="PANTHER" id="PTHR38040:SF1">
    <property type="entry name" value="UBIQUINONE BIOSYNTHESIS ACCESSORY FACTOR UBIK"/>
    <property type="match status" value="1"/>
</dbReference>
<sequence length="87" mass="9974">MQLDNAFIDRIAQGVLGVVSSVGETREEMVRKVREVVREGVEHFDLVTRDEFEVARKMAANARLQLDALEKRVVEMEKKLSKDETVE</sequence>
<dbReference type="InterPro" id="IPR007475">
    <property type="entry name" value="UbiK"/>
</dbReference>
<feature type="coiled-coil region" evidence="1">
    <location>
        <begin position="52"/>
        <end position="86"/>
    </location>
</feature>
<evidence type="ECO:0000256" key="1">
    <source>
        <dbReference type="SAM" id="Coils"/>
    </source>
</evidence>
<keyword evidence="3" id="KW-1185">Reference proteome</keyword>
<proteinExistence type="predicted"/>
<dbReference type="EMBL" id="CP000471">
    <property type="protein sequence ID" value="ABK43347.1"/>
    <property type="molecule type" value="Genomic_DNA"/>
</dbReference>
<accession>A0L5V4</accession>
<reference evidence="3" key="1">
    <citation type="journal article" date="2009" name="Appl. Environ. Microbiol.">
        <title>Complete genome sequence of the chemolithoautotrophic marine magnetotactic coccus strain MC-1.</title>
        <authorList>
            <person name="Schubbe S."/>
            <person name="Williams T.J."/>
            <person name="Xie G."/>
            <person name="Kiss H.E."/>
            <person name="Brettin T.S."/>
            <person name="Martinez D."/>
            <person name="Ross C.A."/>
            <person name="Schuler D."/>
            <person name="Cox B.L."/>
            <person name="Nealson K.H."/>
            <person name="Bazylinski D.A."/>
        </authorList>
    </citation>
    <scope>NUCLEOTIDE SEQUENCE [LARGE SCALE GENOMIC DNA]</scope>
    <source>
        <strain evidence="3">ATCC BAA-1437 / JCM 17883 / MC-1</strain>
    </source>
</reference>
<keyword evidence="1" id="KW-0175">Coiled coil</keyword>
<dbReference type="KEGG" id="mgm:Mmc1_0828"/>
<dbReference type="STRING" id="156889.Mmc1_0828"/>
<dbReference type="GO" id="GO:0005829">
    <property type="term" value="C:cytosol"/>
    <property type="evidence" value="ECO:0007669"/>
    <property type="project" value="TreeGrafter"/>
</dbReference>
<evidence type="ECO:0008006" key="4">
    <source>
        <dbReference type="Google" id="ProtNLM"/>
    </source>
</evidence>
<dbReference type="AlphaFoldDB" id="A0L5V4"/>
<evidence type="ECO:0000313" key="2">
    <source>
        <dbReference type="EMBL" id="ABK43347.1"/>
    </source>
</evidence>
<evidence type="ECO:0000313" key="3">
    <source>
        <dbReference type="Proteomes" id="UP000002586"/>
    </source>
</evidence>
<organism evidence="2 3">
    <name type="scientific">Magnetococcus marinus (strain ATCC BAA-1437 / JCM 17883 / MC-1)</name>
    <dbReference type="NCBI Taxonomy" id="156889"/>
    <lineage>
        <taxon>Bacteria</taxon>
        <taxon>Pseudomonadati</taxon>
        <taxon>Pseudomonadota</taxon>
        <taxon>Magnetococcia</taxon>
        <taxon>Magnetococcales</taxon>
        <taxon>Magnetococcaceae</taxon>
        <taxon>Magnetococcus</taxon>
    </lineage>
</organism>
<reference evidence="2 3" key="2">
    <citation type="journal article" date="2012" name="Int. J. Syst. Evol. Microbiol.">
        <title>Magnetococcus marinus gen. nov., sp. nov., a marine, magnetotactic bacterium that represents a novel lineage (Magnetococcaceae fam. nov.; Magnetococcales ord. nov.) at the base of the Alphaproteobacteria.</title>
        <authorList>
            <person name="Bazylinski D.A."/>
            <person name="Williams T.J."/>
            <person name="Lefevre C.T."/>
            <person name="Berg R.J."/>
            <person name="Zhang C.L."/>
            <person name="Bowser S.S."/>
            <person name="Dean A.J."/>
            <person name="Beveridge T.J."/>
        </authorList>
    </citation>
    <scope>NUCLEOTIDE SEQUENCE [LARGE SCALE GENOMIC DNA]</scope>
    <source>
        <strain evidence="3">ATCC BAA-1437 / JCM 17883 / MC-1</strain>
    </source>
</reference>